<dbReference type="Proteomes" id="UP000196158">
    <property type="component" value="Unassembled WGS sequence"/>
</dbReference>
<dbReference type="STRING" id="1789683.A0A1X7R106"/>
<organism evidence="2 3">
    <name type="scientific">Maudiozyma saulgeensis</name>
    <dbReference type="NCBI Taxonomy" id="1789683"/>
    <lineage>
        <taxon>Eukaryota</taxon>
        <taxon>Fungi</taxon>
        <taxon>Dikarya</taxon>
        <taxon>Ascomycota</taxon>
        <taxon>Saccharomycotina</taxon>
        <taxon>Saccharomycetes</taxon>
        <taxon>Saccharomycetales</taxon>
        <taxon>Saccharomycetaceae</taxon>
        <taxon>Maudiozyma</taxon>
    </lineage>
</organism>
<sequence length="445" mass="50672">MAFNFSIPIKTYSKYDGTIIAPYGFNSLSPQFDNKKWQHFNHNYQITFLIEIVQEKLISIRTVMGSTTLLDDILTTVDGLNEGIRCSSRCPSLSFKYLKQENRVQVLKRFQLEFNNSTEFSSVKKTLQAIRLNIKEFPPVHTQQTMKKNCSSNNNIINYSQYQIENSLTGQISKPFNSICDNENITNEFNKYHEPPLINSQVESSTCLKNNTGGIKDKGFKNTPISIHNKLPSIDFLIQHTIGTEEEKNTDHQRQTNIENIIDPRAKLNSGVLPQKISCYPPRGTGIDYETTLNSQLSDNSLVHDNNIYGIQECKPAINHNMPFINKKLNDVRMVPIKGIQNTSPKNVDSPNTLSAKFPTLNSLPVLEVNKVGSSHERSDDAKTKSLQENKVPECDSVIETLKPEIKNAKHSLKKPGKIRIKITKKIIKEKLNNKKFMKWVCIKI</sequence>
<dbReference type="Pfam" id="PF03525">
    <property type="entry name" value="Meiotic_rec114"/>
    <property type="match status" value="1"/>
</dbReference>
<dbReference type="OrthoDB" id="4047596at2759"/>
<protein>
    <submittedName>
        <fullName evidence="2">Similar to Saccharomyces cerevisiae YMR133W REC114 Protein involved in early stages of meiotic recombination</fullName>
    </submittedName>
</protein>
<feature type="domain" description="MHD" evidence="1">
    <location>
        <begin position="282"/>
        <end position="445"/>
    </location>
</feature>
<evidence type="ECO:0000313" key="3">
    <source>
        <dbReference type="Proteomes" id="UP000196158"/>
    </source>
</evidence>
<dbReference type="PROSITE" id="PS51072">
    <property type="entry name" value="MHD"/>
    <property type="match status" value="1"/>
</dbReference>
<accession>A0A1X7R106</accession>
<reference evidence="2 3" key="1">
    <citation type="submission" date="2017-04" db="EMBL/GenBank/DDBJ databases">
        <authorList>
            <person name="Afonso C.L."/>
            <person name="Miller P.J."/>
            <person name="Scott M.A."/>
            <person name="Spackman E."/>
            <person name="Goraichik I."/>
            <person name="Dimitrov K.M."/>
            <person name="Suarez D.L."/>
            <person name="Swayne D.E."/>
        </authorList>
    </citation>
    <scope>NUCLEOTIDE SEQUENCE [LARGE SCALE GENOMIC DNA]</scope>
</reference>
<proteinExistence type="predicted"/>
<dbReference type="EMBL" id="FXLY01000003">
    <property type="protein sequence ID" value="SMN19184.1"/>
    <property type="molecule type" value="Genomic_DNA"/>
</dbReference>
<dbReference type="GO" id="GO:0007131">
    <property type="term" value="P:reciprocal meiotic recombination"/>
    <property type="evidence" value="ECO:0007669"/>
    <property type="project" value="InterPro"/>
</dbReference>
<evidence type="ECO:0000313" key="2">
    <source>
        <dbReference type="EMBL" id="SMN19184.1"/>
    </source>
</evidence>
<evidence type="ECO:0000259" key="1">
    <source>
        <dbReference type="PROSITE" id="PS51072"/>
    </source>
</evidence>
<name>A0A1X7R106_9SACH</name>
<keyword evidence="3" id="KW-1185">Reference proteome</keyword>
<dbReference type="InterPro" id="IPR028565">
    <property type="entry name" value="MHD"/>
</dbReference>
<dbReference type="AlphaFoldDB" id="A0A1X7R106"/>
<dbReference type="InterPro" id="IPR004354">
    <property type="entry name" value="Meiotic_Rec114"/>
</dbReference>
<dbReference type="PRINTS" id="PR01548">
    <property type="entry name" value="MEIOTICR114"/>
</dbReference>
<gene>
    <name evidence="2" type="ORF">KASA_0P03531G</name>
</gene>